<feature type="non-terminal residue" evidence="1">
    <location>
        <position position="1"/>
    </location>
</feature>
<sequence length="75" mass="8842">MFLKTAKDIWDYIIRTYSKANDCTEDATLLNKFIAKDHKKQSPWFEQKINRSVMLELQNIEGLAPVTKQELPQKE</sequence>
<name>A0A371FE99_MUCPR</name>
<evidence type="ECO:0000313" key="2">
    <source>
        <dbReference type="Proteomes" id="UP000257109"/>
    </source>
</evidence>
<protein>
    <submittedName>
        <fullName evidence="1">Uncharacterized protein</fullName>
    </submittedName>
</protein>
<evidence type="ECO:0000313" key="1">
    <source>
        <dbReference type="EMBL" id="RDX76615.1"/>
    </source>
</evidence>
<keyword evidence="2" id="KW-1185">Reference proteome</keyword>
<reference evidence="1" key="1">
    <citation type="submission" date="2018-05" db="EMBL/GenBank/DDBJ databases">
        <title>Draft genome of Mucuna pruriens seed.</title>
        <authorList>
            <person name="Nnadi N.E."/>
            <person name="Vos R."/>
            <person name="Hasami M.H."/>
            <person name="Devisetty U.K."/>
            <person name="Aguiy J.C."/>
        </authorList>
    </citation>
    <scope>NUCLEOTIDE SEQUENCE [LARGE SCALE GENOMIC DNA]</scope>
    <source>
        <strain evidence="1">JCA_2017</strain>
    </source>
</reference>
<gene>
    <name evidence="1" type="ORF">CR513_43390</name>
</gene>
<proteinExistence type="predicted"/>
<dbReference type="EMBL" id="QJKJ01009441">
    <property type="protein sequence ID" value="RDX76615.1"/>
    <property type="molecule type" value="Genomic_DNA"/>
</dbReference>
<dbReference type="OrthoDB" id="1750575at2759"/>
<accession>A0A371FE99</accession>
<organism evidence="1 2">
    <name type="scientific">Mucuna pruriens</name>
    <name type="common">Velvet bean</name>
    <name type="synonym">Dolichos pruriens</name>
    <dbReference type="NCBI Taxonomy" id="157652"/>
    <lineage>
        <taxon>Eukaryota</taxon>
        <taxon>Viridiplantae</taxon>
        <taxon>Streptophyta</taxon>
        <taxon>Embryophyta</taxon>
        <taxon>Tracheophyta</taxon>
        <taxon>Spermatophyta</taxon>
        <taxon>Magnoliopsida</taxon>
        <taxon>eudicotyledons</taxon>
        <taxon>Gunneridae</taxon>
        <taxon>Pentapetalae</taxon>
        <taxon>rosids</taxon>
        <taxon>fabids</taxon>
        <taxon>Fabales</taxon>
        <taxon>Fabaceae</taxon>
        <taxon>Papilionoideae</taxon>
        <taxon>50 kb inversion clade</taxon>
        <taxon>NPAAA clade</taxon>
        <taxon>indigoferoid/millettioid clade</taxon>
        <taxon>Phaseoleae</taxon>
        <taxon>Mucuna</taxon>
    </lineage>
</organism>
<dbReference type="AlphaFoldDB" id="A0A371FE99"/>
<dbReference type="Proteomes" id="UP000257109">
    <property type="component" value="Unassembled WGS sequence"/>
</dbReference>
<comment type="caution">
    <text evidence="1">The sequence shown here is derived from an EMBL/GenBank/DDBJ whole genome shotgun (WGS) entry which is preliminary data.</text>
</comment>